<evidence type="ECO:0000256" key="1">
    <source>
        <dbReference type="SAM" id="MobiDB-lite"/>
    </source>
</evidence>
<dbReference type="InterPro" id="IPR008928">
    <property type="entry name" value="6-hairpin_glycosidase_sf"/>
</dbReference>
<keyword evidence="2" id="KW-0732">Signal</keyword>
<dbReference type="PANTHER" id="PTHR47791:SF1">
    <property type="entry name" value="ENDO MANNANASE, GH76 FAMILY (EUROFUNG)"/>
    <property type="match status" value="1"/>
</dbReference>
<reference evidence="3" key="2">
    <citation type="submission" date="2020-09" db="EMBL/GenBank/DDBJ databases">
        <title>Reference genome assembly for Australian Ascochyta lentis isolate Al4.</title>
        <authorList>
            <person name="Lee R.C."/>
            <person name="Farfan-Caceres L.M."/>
            <person name="Debler J.W."/>
            <person name="Williams A.H."/>
            <person name="Henares B.M."/>
        </authorList>
    </citation>
    <scope>NUCLEOTIDE SEQUENCE</scope>
    <source>
        <strain evidence="3">Al4</strain>
    </source>
</reference>
<dbReference type="InterPro" id="IPR005198">
    <property type="entry name" value="Glyco_hydro_76"/>
</dbReference>
<proteinExistence type="predicted"/>
<dbReference type="PANTHER" id="PTHR47791">
    <property type="entry name" value="MEIOTICALLY UP-REGULATED GENE 191 PROTEIN"/>
    <property type="match status" value="1"/>
</dbReference>
<organism evidence="3 4">
    <name type="scientific">Ascochyta lentis</name>
    <dbReference type="NCBI Taxonomy" id="205686"/>
    <lineage>
        <taxon>Eukaryota</taxon>
        <taxon>Fungi</taxon>
        <taxon>Dikarya</taxon>
        <taxon>Ascomycota</taxon>
        <taxon>Pezizomycotina</taxon>
        <taxon>Dothideomycetes</taxon>
        <taxon>Pleosporomycetidae</taxon>
        <taxon>Pleosporales</taxon>
        <taxon>Pleosporineae</taxon>
        <taxon>Didymellaceae</taxon>
        <taxon>Ascochyta</taxon>
    </lineage>
</organism>
<dbReference type="SUPFAM" id="SSF48208">
    <property type="entry name" value="Six-hairpin glycosidases"/>
    <property type="match status" value="1"/>
</dbReference>
<feature type="chain" id="PRO_5034552745" description="Mannan endo-1,6-alpha-mannosidase" evidence="2">
    <location>
        <begin position="23"/>
        <end position="451"/>
    </location>
</feature>
<keyword evidence="4" id="KW-1185">Reference proteome</keyword>
<dbReference type="GO" id="GO:0005975">
    <property type="term" value="P:carbohydrate metabolic process"/>
    <property type="evidence" value="ECO:0007669"/>
    <property type="project" value="InterPro"/>
</dbReference>
<dbReference type="InterPro" id="IPR053169">
    <property type="entry name" value="MUG_Protein"/>
</dbReference>
<gene>
    <name evidence="3" type="ORF">EKO04_009160</name>
</gene>
<feature type="signal peptide" evidence="2">
    <location>
        <begin position="1"/>
        <end position="22"/>
    </location>
</feature>
<evidence type="ECO:0000256" key="2">
    <source>
        <dbReference type="SAM" id="SignalP"/>
    </source>
</evidence>
<evidence type="ECO:0000313" key="4">
    <source>
        <dbReference type="Proteomes" id="UP000651452"/>
    </source>
</evidence>
<dbReference type="Gene3D" id="1.50.10.20">
    <property type="match status" value="1"/>
</dbReference>
<evidence type="ECO:0008006" key="5">
    <source>
        <dbReference type="Google" id="ProtNLM"/>
    </source>
</evidence>
<name>A0A8H7J0K6_9PLEO</name>
<dbReference type="OrthoDB" id="9984024at2759"/>
<accession>A0A8H7J0K6</accession>
<feature type="compositionally biased region" description="Polar residues" evidence="1">
    <location>
        <begin position="121"/>
        <end position="151"/>
    </location>
</feature>
<dbReference type="EMBL" id="RZGK01000017">
    <property type="protein sequence ID" value="KAF9692958.1"/>
    <property type="molecule type" value="Genomic_DNA"/>
</dbReference>
<feature type="region of interest" description="Disordered" evidence="1">
    <location>
        <begin position="98"/>
        <end position="156"/>
    </location>
</feature>
<sequence>MYPSIFIQSLLLSIPLISSTRAQSVYDSVTDPTKRAEFALSTLQIWYNAGTGLWDTAGWWNSANVMTMIANLAKSDPKNAQLQNLATRVFANTLLQAPAKNPQPGVENEAKRKRDVDPGNGTFTLLLNETGTESGYSKSLNPDTSEPQTTFPADWDAEDGQYVDIQRLPSFASESKDAATQAALATAPNPEDWLDGFYDDDLWWALAWIGAYDVTQNIQYLQLAEGIFGQVTKAWPTRCGNGGIFWSWKKDYMNAIANELFFSTAAHLANRAQNKDTYIEWAELTLNWFLNSGMINEQGTINDGLTEGCENNGYTTWSYNQGVILGGLVELNKALPNDTYLPLASKIAKAGIAELSDNEGVIHDGCEPGCGGDGSQFKGIFMRNLQLLHQVAPDDTFADSIRANANSVWANNRDEGQGNTLSINWAGPFVSPANASTHSSAMDALVAAIAL</sequence>
<dbReference type="Pfam" id="PF03663">
    <property type="entry name" value="Glyco_hydro_76"/>
    <property type="match status" value="1"/>
</dbReference>
<reference evidence="3" key="1">
    <citation type="submission" date="2018-12" db="EMBL/GenBank/DDBJ databases">
        <authorList>
            <person name="Syme R.A."/>
            <person name="Farfan-Caceres L."/>
            <person name="Lichtenzveig J."/>
        </authorList>
    </citation>
    <scope>NUCLEOTIDE SEQUENCE</scope>
    <source>
        <strain evidence="3">Al4</strain>
    </source>
</reference>
<evidence type="ECO:0000313" key="3">
    <source>
        <dbReference type="EMBL" id="KAF9692958.1"/>
    </source>
</evidence>
<comment type="caution">
    <text evidence="3">The sequence shown here is derived from an EMBL/GenBank/DDBJ whole genome shotgun (WGS) entry which is preliminary data.</text>
</comment>
<protein>
    <recommendedName>
        <fullName evidence="5">Mannan endo-1,6-alpha-mannosidase</fullName>
    </recommendedName>
</protein>
<dbReference type="AlphaFoldDB" id="A0A8H7J0K6"/>
<dbReference type="Proteomes" id="UP000651452">
    <property type="component" value="Unassembled WGS sequence"/>
</dbReference>
<feature type="compositionally biased region" description="Basic and acidic residues" evidence="1">
    <location>
        <begin position="108"/>
        <end position="117"/>
    </location>
</feature>